<accession>A0A8S2V2T4</accession>
<dbReference type="GO" id="GO:0005737">
    <property type="term" value="C:cytoplasm"/>
    <property type="evidence" value="ECO:0007669"/>
    <property type="project" value="TreeGrafter"/>
</dbReference>
<proteinExistence type="predicted"/>
<dbReference type="EMBL" id="CAJOBA010068343">
    <property type="protein sequence ID" value="CAF4376926.1"/>
    <property type="molecule type" value="Genomic_DNA"/>
</dbReference>
<feature type="non-terminal residue" evidence="6">
    <location>
        <position position="1"/>
    </location>
</feature>
<reference evidence="6" key="1">
    <citation type="submission" date="2021-02" db="EMBL/GenBank/DDBJ databases">
        <authorList>
            <person name="Nowell W R."/>
        </authorList>
    </citation>
    <scope>NUCLEOTIDE SEQUENCE</scope>
</reference>
<dbReference type="InterPro" id="IPR020845">
    <property type="entry name" value="AMP-binding_CS"/>
</dbReference>
<dbReference type="AlphaFoldDB" id="A0A8S2V2T4"/>
<evidence type="ECO:0008006" key="8">
    <source>
        <dbReference type="Google" id="ProtNLM"/>
    </source>
</evidence>
<keyword evidence="1" id="KW-0596">Phosphopantetheine</keyword>
<evidence type="ECO:0000259" key="3">
    <source>
        <dbReference type="Pfam" id="PF00501"/>
    </source>
</evidence>
<dbReference type="Proteomes" id="UP000682733">
    <property type="component" value="Unassembled WGS sequence"/>
</dbReference>
<dbReference type="PROSITE" id="PS00455">
    <property type="entry name" value="AMP_BINDING"/>
    <property type="match status" value="1"/>
</dbReference>
<evidence type="ECO:0000256" key="2">
    <source>
        <dbReference type="ARBA" id="ARBA00022553"/>
    </source>
</evidence>
<dbReference type="InterPro" id="IPR000873">
    <property type="entry name" value="AMP-dep_synth/lig_dom"/>
</dbReference>
<dbReference type="GO" id="GO:0031177">
    <property type="term" value="F:phosphopantetheine binding"/>
    <property type="evidence" value="ECO:0007669"/>
    <property type="project" value="TreeGrafter"/>
</dbReference>
<dbReference type="Gene3D" id="3.30.559.30">
    <property type="entry name" value="Nonribosomal peptide synthetase, condensation domain"/>
    <property type="match status" value="1"/>
</dbReference>
<evidence type="ECO:0000259" key="4">
    <source>
        <dbReference type="Pfam" id="PF00668"/>
    </source>
</evidence>
<dbReference type="GO" id="GO:0003824">
    <property type="term" value="F:catalytic activity"/>
    <property type="evidence" value="ECO:0007669"/>
    <property type="project" value="InterPro"/>
</dbReference>
<dbReference type="SUPFAM" id="SSF52777">
    <property type="entry name" value="CoA-dependent acyltransferases"/>
    <property type="match status" value="1"/>
</dbReference>
<comment type="caution">
    <text evidence="6">The sequence shown here is derived from an EMBL/GenBank/DDBJ whole genome shotgun (WGS) entry which is preliminary data.</text>
</comment>
<feature type="non-terminal residue" evidence="6">
    <location>
        <position position="463"/>
    </location>
</feature>
<organism evidence="6 7">
    <name type="scientific">Didymodactylos carnosus</name>
    <dbReference type="NCBI Taxonomy" id="1234261"/>
    <lineage>
        <taxon>Eukaryota</taxon>
        <taxon>Metazoa</taxon>
        <taxon>Spiralia</taxon>
        <taxon>Gnathifera</taxon>
        <taxon>Rotifera</taxon>
        <taxon>Eurotatoria</taxon>
        <taxon>Bdelloidea</taxon>
        <taxon>Philodinida</taxon>
        <taxon>Philodinidae</taxon>
        <taxon>Didymodactylos</taxon>
    </lineage>
</organism>
<dbReference type="InterPro" id="IPR001242">
    <property type="entry name" value="Condensation_dom"/>
</dbReference>
<evidence type="ECO:0000313" key="5">
    <source>
        <dbReference type="EMBL" id="CAF1578385.1"/>
    </source>
</evidence>
<dbReference type="InterPro" id="IPR042099">
    <property type="entry name" value="ANL_N_sf"/>
</dbReference>
<name>A0A8S2V2T4_9BILA</name>
<dbReference type="GO" id="GO:0043041">
    <property type="term" value="P:amino acid activation for nonribosomal peptide biosynthetic process"/>
    <property type="evidence" value="ECO:0007669"/>
    <property type="project" value="TreeGrafter"/>
</dbReference>
<dbReference type="Pfam" id="PF00668">
    <property type="entry name" value="Condensation"/>
    <property type="match status" value="1"/>
</dbReference>
<feature type="domain" description="AMP-dependent synthetase/ligase" evidence="3">
    <location>
        <begin position="286"/>
        <end position="460"/>
    </location>
</feature>
<protein>
    <recommendedName>
        <fullName evidence="8">Non-ribosomal peptide synthetase</fullName>
    </recommendedName>
</protein>
<keyword evidence="2" id="KW-0597">Phosphoprotein</keyword>
<dbReference type="Proteomes" id="UP000677228">
    <property type="component" value="Unassembled WGS sequence"/>
</dbReference>
<feature type="domain" description="Condensation" evidence="4">
    <location>
        <begin position="13"/>
        <end position="239"/>
    </location>
</feature>
<dbReference type="GO" id="GO:0044550">
    <property type="term" value="P:secondary metabolite biosynthetic process"/>
    <property type="evidence" value="ECO:0007669"/>
    <property type="project" value="TreeGrafter"/>
</dbReference>
<dbReference type="Gene3D" id="3.40.50.12780">
    <property type="entry name" value="N-terminal domain of ligase-like"/>
    <property type="match status" value="1"/>
</dbReference>
<dbReference type="PANTHER" id="PTHR45527">
    <property type="entry name" value="NONRIBOSOMAL PEPTIDE SYNTHETASE"/>
    <property type="match status" value="1"/>
</dbReference>
<dbReference type="Pfam" id="PF00501">
    <property type="entry name" value="AMP-binding"/>
    <property type="match status" value="1"/>
</dbReference>
<dbReference type="PANTHER" id="PTHR45527:SF1">
    <property type="entry name" value="FATTY ACID SYNTHASE"/>
    <property type="match status" value="1"/>
</dbReference>
<dbReference type="EMBL" id="CAJNOK010045325">
    <property type="protein sequence ID" value="CAF1578385.1"/>
    <property type="molecule type" value="Genomic_DNA"/>
</dbReference>
<gene>
    <name evidence="5" type="ORF">OVA965_LOCUS40828</name>
    <name evidence="6" type="ORF">TMI583_LOCUS42339</name>
</gene>
<sequence>DKQILVNQVEEFEINQAQQYWNQLLQGYETDKRLLLPYDRQMKQTHTGKYSAIVMNLDQNLIDKMLEYAQIMNVTMFQLFLTCYYIFLFKLTNGEKDLCIGIRNVNVNDYNLELKHSFIEMLFNTLPCRFKIDPRHTFSNILLAIKQLCSDILKYSYLPYQHIIQSPLLSFIQVTFQFELSNIYFDNFLNDRNKFDLSLLIKSNMKECIFEYSCNLFDRTTIQTICEKFQLLIKQLFSASLFDCEKQSIYELSILLPQEIKLLQSINKTEDDFNYEIKCIHQEFIQQSVQYSQKVAVILDEQSLTYNEVLYYVQQLSLYLMTNYTDIKSDITVIGQCVQRSIEMVIGLLSILTIGCIYLPLNPSDPLKRILTLIDDTKSSIIFLNSATEEKFNNNNNKQIQIINIEKILANSQQIISNNDLLLLSNIKNFSSNSIAYIIYTSGSTGKPKGIKIRHKNFISCIN</sequence>
<dbReference type="SUPFAM" id="SSF56801">
    <property type="entry name" value="Acetyl-CoA synthetase-like"/>
    <property type="match status" value="1"/>
</dbReference>
<evidence type="ECO:0000313" key="7">
    <source>
        <dbReference type="Proteomes" id="UP000682733"/>
    </source>
</evidence>
<evidence type="ECO:0000313" key="6">
    <source>
        <dbReference type="EMBL" id="CAF4376926.1"/>
    </source>
</evidence>
<evidence type="ECO:0000256" key="1">
    <source>
        <dbReference type="ARBA" id="ARBA00022450"/>
    </source>
</evidence>